<proteinExistence type="predicted"/>
<evidence type="ECO:0000313" key="3">
    <source>
        <dbReference type="Proteomes" id="UP000265431"/>
    </source>
</evidence>
<feature type="domain" description="Methyltransferase" evidence="1">
    <location>
        <begin position="192"/>
        <end position="285"/>
    </location>
</feature>
<dbReference type="AlphaFoldDB" id="A0A399QWB3"/>
<dbReference type="RefSeq" id="WP_119378586.1">
    <property type="nucleotide sequence ID" value="NZ_QWGB01000005.1"/>
</dbReference>
<protein>
    <submittedName>
        <fullName evidence="2">Class I SAM-dependent methyltransferase</fullName>
    </submittedName>
</protein>
<dbReference type="SUPFAM" id="SSF53335">
    <property type="entry name" value="S-adenosyl-L-methionine-dependent methyltransferases"/>
    <property type="match status" value="1"/>
</dbReference>
<keyword evidence="3" id="KW-1185">Reference proteome</keyword>
<gene>
    <name evidence="2" type="ORF">D1224_03760</name>
</gene>
<comment type="caution">
    <text evidence="2">The sequence shown here is derived from an EMBL/GenBank/DDBJ whole genome shotgun (WGS) entry which is preliminary data.</text>
</comment>
<dbReference type="InterPro" id="IPR041698">
    <property type="entry name" value="Methyltransf_25"/>
</dbReference>
<accession>A0A399QWB3</accession>
<evidence type="ECO:0000313" key="2">
    <source>
        <dbReference type="EMBL" id="RIJ23396.1"/>
    </source>
</evidence>
<dbReference type="GO" id="GO:0008168">
    <property type="term" value="F:methyltransferase activity"/>
    <property type="evidence" value="ECO:0007669"/>
    <property type="project" value="UniProtKB-KW"/>
</dbReference>
<dbReference type="GO" id="GO:0032259">
    <property type="term" value="P:methylation"/>
    <property type="evidence" value="ECO:0007669"/>
    <property type="project" value="UniProtKB-KW"/>
</dbReference>
<reference evidence="2 3" key="1">
    <citation type="submission" date="2018-08" db="EMBL/GenBank/DDBJ databases">
        <title>Henriciella mobilis sp. nov., isolated from seawater.</title>
        <authorList>
            <person name="Cheng H."/>
            <person name="Wu Y.-H."/>
            <person name="Xu X.-W."/>
            <person name="Guo L.-L."/>
        </authorList>
    </citation>
    <scope>NUCLEOTIDE SEQUENCE [LARGE SCALE GENOMIC DNA]</scope>
    <source>
        <strain evidence="2 3">CCUG66934</strain>
    </source>
</reference>
<dbReference type="Pfam" id="PF13649">
    <property type="entry name" value="Methyltransf_25"/>
    <property type="match status" value="1"/>
</dbReference>
<keyword evidence="2" id="KW-0808">Transferase</keyword>
<dbReference type="OrthoDB" id="9765084at2"/>
<dbReference type="Gene3D" id="3.40.50.150">
    <property type="entry name" value="Vaccinia Virus protein VP39"/>
    <property type="match status" value="1"/>
</dbReference>
<organism evidence="2 3">
    <name type="scientific">Henriciella barbarensis</name>
    <dbReference type="NCBI Taxonomy" id="86342"/>
    <lineage>
        <taxon>Bacteria</taxon>
        <taxon>Pseudomonadati</taxon>
        <taxon>Pseudomonadota</taxon>
        <taxon>Alphaproteobacteria</taxon>
        <taxon>Hyphomonadales</taxon>
        <taxon>Hyphomonadaceae</taxon>
        <taxon>Henriciella</taxon>
    </lineage>
</organism>
<keyword evidence="2" id="KW-0489">Methyltransferase</keyword>
<dbReference type="EMBL" id="QWGB01000005">
    <property type="protein sequence ID" value="RIJ23396.1"/>
    <property type="molecule type" value="Genomic_DNA"/>
</dbReference>
<dbReference type="CDD" id="cd02440">
    <property type="entry name" value="AdoMet_MTases"/>
    <property type="match status" value="1"/>
</dbReference>
<evidence type="ECO:0000259" key="1">
    <source>
        <dbReference type="Pfam" id="PF13649"/>
    </source>
</evidence>
<dbReference type="InterPro" id="IPR029063">
    <property type="entry name" value="SAM-dependent_MTases_sf"/>
</dbReference>
<dbReference type="Proteomes" id="UP000265431">
    <property type="component" value="Unassembled WGS sequence"/>
</dbReference>
<sequence>MAIMQETGKTLSRAKYGAAQAMRAAWYGAQYTIAKRRSAGFNRPGEPEFRPINPVDTKELRRAYLGLFAKDRANIEAGLYPPPEDVRLADLPKAVSRARHFMRDVADVDRRRVAREGDEVKDRFEGSNRYPDYYQQNFHYQTDGWLSDESAKLYDHQVEALFTGAADAMRRGALAEIARELKGRDQREVKLLDLACGTGRFLRETMRAFPRLQANGLDLSPNYAERARQLLRPWPHVDIVEGQVEVLPLDDASLDMIVSIYLFHELPEKVRAQAIAEAARVLKPGSAFIVADSLQFGDSDGLDGILEYFPEGFHEPYYKAYLGWDFTPAMEQAGFKLERSELAFLTKVNVWRKTDGETHGG</sequence>
<name>A0A399QWB3_9PROT</name>
<dbReference type="PANTHER" id="PTHR43591">
    <property type="entry name" value="METHYLTRANSFERASE"/>
    <property type="match status" value="1"/>
</dbReference>